<dbReference type="InterPro" id="IPR027417">
    <property type="entry name" value="P-loop_NTPase"/>
</dbReference>
<keyword evidence="7" id="KW-1185">Reference proteome</keyword>
<dbReference type="InterPro" id="IPR003593">
    <property type="entry name" value="AAA+_ATPase"/>
</dbReference>
<dbReference type="InterPro" id="IPR017871">
    <property type="entry name" value="ABC_transporter-like_CS"/>
</dbReference>
<keyword evidence="4 6" id="KW-0067">ATP-binding</keyword>
<dbReference type="PROSITE" id="PS50893">
    <property type="entry name" value="ABC_TRANSPORTER_2"/>
    <property type="match status" value="2"/>
</dbReference>
<organism evidence="6 7">
    <name type="scientific">Mycetocola tolaasinivorans</name>
    <dbReference type="NCBI Taxonomy" id="76635"/>
    <lineage>
        <taxon>Bacteria</taxon>
        <taxon>Bacillati</taxon>
        <taxon>Actinomycetota</taxon>
        <taxon>Actinomycetes</taxon>
        <taxon>Micrococcales</taxon>
        <taxon>Microbacteriaceae</taxon>
        <taxon>Mycetocola</taxon>
    </lineage>
</organism>
<protein>
    <submittedName>
        <fullName evidence="6">ABC transporter ATP-binding protein</fullName>
    </submittedName>
</protein>
<dbReference type="CDD" id="cd03257">
    <property type="entry name" value="ABC_NikE_OppD_transporters"/>
    <property type="match status" value="2"/>
</dbReference>
<name>A0A3L7A1X7_9MICO</name>
<evidence type="ECO:0000256" key="4">
    <source>
        <dbReference type="ARBA" id="ARBA00022840"/>
    </source>
</evidence>
<dbReference type="SMART" id="SM00382">
    <property type="entry name" value="AAA"/>
    <property type="match status" value="2"/>
</dbReference>
<evidence type="ECO:0000256" key="3">
    <source>
        <dbReference type="ARBA" id="ARBA00022741"/>
    </source>
</evidence>
<evidence type="ECO:0000259" key="5">
    <source>
        <dbReference type="PROSITE" id="PS50893"/>
    </source>
</evidence>
<dbReference type="Pfam" id="PF00005">
    <property type="entry name" value="ABC_tran"/>
    <property type="match status" value="2"/>
</dbReference>
<dbReference type="AlphaFoldDB" id="A0A3L7A1X7"/>
<reference evidence="6 7" key="1">
    <citation type="submission" date="2018-10" db="EMBL/GenBank/DDBJ databases">
        <authorList>
            <person name="Li J."/>
        </authorList>
    </citation>
    <scope>NUCLEOTIDE SEQUENCE [LARGE SCALE GENOMIC DNA]</scope>
    <source>
        <strain evidence="6 7">IF 016277</strain>
    </source>
</reference>
<dbReference type="GO" id="GO:0015833">
    <property type="term" value="P:peptide transport"/>
    <property type="evidence" value="ECO:0007669"/>
    <property type="project" value="InterPro"/>
</dbReference>
<dbReference type="PANTHER" id="PTHR43776:SF7">
    <property type="entry name" value="D,D-DIPEPTIDE TRANSPORT ATP-BINDING PROTEIN DDPF-RELATED"/>
    <property type="match status" value="1"/>
</dbReference>
<dbReference type="RefSeq" id="WP_121649471.1">
    <property type="nucleotide sequence ID" value="NZ_RCUX01000012.1"/>
</dbReference>
<dbReference type="Proteomes" id="UP000272503">
    <property type="component" value="Unassembled WGS sequence"/>
</dbReference>
<dbReference type="PROSITE" id="PS00211">
    <property type="entry name" value="ABC_TRANSPORTER_1"/>
    <property type="match status" value="2"/>
</dbReference>
<dbReference type="Gene3D" id="3.40.50.300">
    <property type="entry name" value="P-loop containing nucleotide triphosphate hydrolases"/>
    <property type="match status" value="2"/>
</dbReference>
<sequence length="560" mass="59900">MTTREYTGPLAEVEGLRVEFERADGSRITAVHDLGFSVEPGKITALVGESGSGKSVSARSLIGLAGQGARVGAERLDVLGRDARAFTDRQWRSIRGREVGLILQDALTSLDPLRPIGREISGALTAHRWGTRDTRRARVLDALAEAGLDQPERYVRARSGELSGGQRQRALIAQALAAGPQLLIADEPTTALDMTVQAQILDLFERLRDRGHGILLISHDLGVVGRLADTVLVLGEGRVVESGSAREVLTAPRAEYTRALLRAIPDPSRRGQRLSAAPPLAIEGRAGAPVPASTAGDVTADTAVSARGVGRTYTARGGFALADISFDVPRGTTLGIVGESGSGKSTLARLLGALDTPNTGEITVFGEPWSALSNRERVPVRHRVQVVYQDPLSSFDPRHRVITILLDALRVNADRPGGITDRAAQRARALELLTQVGLSTDLADRHPLSLSGGQRQRVAIARALACAPDVLILDEPVSALDVSVQAQVLDLLQDLQRALGLTYLFISHDLAVIHHVSDRVLVLRHGRAVEIGEADQVLQHPENAYTRELVAAIPHPLPTP</sequence>
<dbReference type="InterPro" id="IPR050319">
    <property type="entry name" value="ABC_transp_ATP-bind"/>
</dbReference>
<keyword evidence="3" id="KW-0547">Nucleotide-binding</keyword>
<feature type="domain" description="ABC transporter" evidence="5">
    <location>
        <begin position="13"/>
        <end position="261"/>
    </location>
</feature>
<comment type="caution">
    <text evidence="6">The sequence shown here is derived from an EMBL/GenBank/DDBJ whole genome shotgun (WGS) entry which is preliminary data.</text>
</comment>
<dbReference type="GO" id="GO:0055085">
    <property type="term" value="P:transmembrane transport"/>
    <property type="evidence" value="ECO:0007669"/>
    <property type="project" value="UniProtKB-ARBA"/>
</dbReference>
<dbReference type="GO" id="GO:0016887">
    <property type="term" value="F:ATP hydrolysis activity"/>
    <property type="evidence" value="ECO:0007669"/>
    <property type="project" value="InterPro"/>
</dbReference>
<dbReference type="SUPFAM" id="SSF52540">
    <property type="entry name" value="P-loop containing nucleoside triphosphate hydrolases"/>
    <property type="match status" value="2"/>
</dbReference>
<dbReference type="GO" id="GO:0005524">
    <property type="term" value="F:ATP binding"/>
    <property type="evidence" value="ECO:0007669"/>
    <property type="project" value="UniProtKB-KW"/>
</dbReference>
<keyword evidence="2" id="KW-0813">Transport</keyword>
<dbReference type="PANTHER" id="PTHR43776">
    <property type="entry name" value="TRANSPORT ATP-BINDING PROTEIN"/>
    <property type="match status" value="1"/>
</dbReference>
<gene>
    <name evidence="6" type="ORF">D9V32_13635</name>
</gene>
<evidence type="ECO:0000256" key="1">
    <source>
        <dbReference type="ARBA" id="ARBA00005417"/>
    </source>
</evidence>
<accession>A0A3L7A1X7</accession>
<dbReference type="EMBL" id="RCUX01000012">
    <property type="protein sequence ID" value="RLP74084.1"/>
    <property type="molecule type" value="Genomic_DNA"/>
</dbReference>
<dbReference type="InterPro" id="IPR013563">
    <property type="entry name" value="Oligopep_ABC_C"/>
</dbReference>
<evidence type="ECO:0000256" key="2">
    <source>
        <dbReference type="ARBA" id="ARBA00022448"/>
    </source>
</evidence>
<evidence type="ECO:0000313" key="7">
    <source>
        <dbReference type="Proteomes" id="UP000272503"/>
    </source>
</evidence>
<feature type="domain" description="ABC transporter" evidence="5">
    <location>
        <begin position="304"/>
        <end position="550"/>
    </location>
</feature>
<dbReference type="InterPro" id="IPR003439">
    <property type="entry name" value="ABC_transporter-like_ATP-bd"/>
</dbReference>
<dbReference type="NCBIfam" id="NF008453">
    <property type="entry name" value="PRK11308.1"/>
    <property type="match status" value="2"/>
</dbReference>
<dbReference type="OrthoDB" id="4008250at2"/>
<evidence type="ECO:0000313" key="6">
    <source>
        <dbReference type="EMBL" id="RLP74084.1"/>
    </source>
</evidence>
<comment type="similarity">
    <text evidence="1">Belongs to the ABC transporter superfamily.</text>
</comment>
<dbReference type="Pfam" id="PF08352">
    <property type="entry name" value="oligo_HPY"/>
    <property type="match status" value="2"/>
</dbReference>
<proteinExistence type="inferred from homology"/>